<dbReference type="InterPro" id="IPR000916">
    <property type="entry name" value="Bet_v_I/MLP"/>
</dbReference>
<dbReference type="Pfam" id="PF00407">
    <property type="entry name" value="Bet_v_1"/>
    <property type="match status" value="1"/>
</dbReference>
<dbReference type="GO" id="GO:0006952">
    <property type="term" value="P:defense response"/>
    <property type="evidence" value="ECO:0007669"/>
    <property type="project" value="UniProtKB-KW"/>
</dbReference>
<dbReference type="GO" id="GO:0009738">
    <property type="term" value="P:abscisic acid-activated signaling pathway"/>
    <property type="evidence" value="ECO:0007669"/>
    <property type="project" value="InterPro"/>
</dbReference>
<accession>A0AA88DX76</accession>
<dbReference type="GO" id="GO:0038023">
    <property type="term" value="F:signaling receptor activity"/>
    <property type="evidence" value="ECO:0007669"/>
    <property type="project" value="InterPro"/>
</dbReference>
<name>A0AA88DX76_FICCA</name>
<keyword evidence="6" id="KW-1185">Reference proteome</keyword>
<dbReference type="EMBL" id="BTGU01000149">
    <property type="protein sequence ID" value="GMN63414.1"/>
    <property type="molecule type" value="Genomic_DNA"/>
</dbReference>
<evidence type="ECO:0000256" key="1">
    <source>
        <dbReference type="ARBA" id="ARBA00009744"/>
    </source>
</evidence>
<dbReference type="InterPro" id="IPR050279">
    <property type="entry name" value="Plant_def-hormone_signal"/>
</dbReference>
<reference evidence="5" key="1">
    <citation type="submission" date="2023-07" db="EMBL/GenBank/DDBJ databases">
        <title>draft genome sequence of fig (Ficus carica).</title>
        <authorList>
            <person name="Takahashi T."/>
            <person name="Nishimura K."/>
        </authorList>
    </citation>
    <scope>NUCLEOTIDE SEQUENCE</scope>
</reference>
<dbReference type="FunFam" id="3.30.530.20:FF:000007">
    <property type="entry name" value="Major pollen allergen Bet v 1-A"/>
    <property type="match status" value="1"/>
</dbReference>
<protein>
    <recommendedName>
        <fullName evidence="4">Bet v I/Major latex protein domain-containing protein</fullName>
    </recommendedName>
</protein>
<sequence>MGVFTTTEEYICPIPPARLFKAFVLDSHNLIPKIMPQAIKSIEIIQGDGRAAGSIKQINVAEGM</sequence>
<dbReference type="Gene3D" id="3.30.530.20">
    <property type="match status" value="1"/>
</dbReference>
<proteinExistence type="inferred from homology"/>
<dbReference type="GO" id="GO:0005737">
    <property type="term" value="C:cytoplasm"/>
    <property type="evidence" value="ECO:0007669"/>
    <property type="project" value="TreeGrafter"/>
</dbReference>
<dbReference type="AlphaFoldDB" id="A0AA88DX76"/>
<dbReference type="PANTHER" id="PTHR31213">
    <property type="entry name" value="OS08G0374000 PROTEIN-RELATED"/>
    <property type="match status" value="1"/>
</dbReference>
<evidence type="ECO:0000256" key="3">
    <source>
        <dbReference type="ARBA" id="ARBA00023265"/>
    </source>
</evidence>
<dbReference type="InterPro" id="IPR023393">
    <property type="entry name" value="START-like_dom_sf"/>
</dbReference>
<dbReference type="PANTHER" id="PTHR31213:SF70">
    <property type="entry name" value="MAJOR ALLERGEN PRU AR 1-LIKE"/>
    <property type="match status" value="1"/>
</dbReference>
<evidence type="ECO:0000313" key="6">
    <source>
        <dbReference type="Proteomes" id="UP001187192"/>
    </source>
</evidence>
<dbReference type="GO" id="GO:0005634">
    <property type="term" value="C:nucleus"/>
    <property type="evidence" value="ECO:0007669"/>
    <property type="project" value="TreeGrafter"/>
</dbReference>
<evidence type="ECO:0000313" key="5">
    <source>
        <dbReference type="EMBL" id="GMN63414.1"/>
    </source>
</evidence>
<dbReference type="SUPFAM" id="SSF55961">
    <property type="entry name" value="Bet v1-like"/>
    <property type="match status" value="1"/>
</dbReference>
<dbReference type="GO" id="GO:0010427">
    <property type="term" value="F:abscisic acid binding"/>
    <property type="evidence" value="ECO:0007669"/>
    <property type="project" value="InterPro"/>
</dbReference>
<evidence type="ECO:0000259" key="4">
    <source>
        <dbReference type="Pfam" id="PF00407"/>
    </source>
</evidence>
<organism evidence="5 6">
    <name type="scientific">Ficus carica</name>
    <name type="common">Common fig</name>
    <dbReference type="NCBI Taxonomy" id="3494"/>
    <lineage>
        <taxon>Eukaryota</taxon>
        <taxon>Viridiplantae</taxon>
        <taxon>Streptophyta</taxon>
        <taxon>Embryophyta</taxon>
        <taxon>Tracheophyta</taxon>
        <taxon>Spermatophyta</taxon>
        <taxon>Magnoliopsida</taxon>
        <taxon>eudicotyledons</taxon>
        <taxon>Gunneridae</taxon>
        <taxon>Pentapetalae</taxon>
        <taxon>rosids</taxon>
        <taxon>fabids</taxon>
        <taxon>Rosales</taxon>
        <taxon>Moraceae</taxon>
        <taxon>Ficeae</taxon>
        <taxon>Ficus</taxon>
    </lineage>
</organism>
<dbReference type="PRINTS" id="PR00634">
    <property type="entry name" value="BETALLERGEN"/>
</dbReference>
<comment type="similarity">
    <text evidence="1">Belongs to the BetVI family.</text>
</comment>
<keyword evidence="3" id="KW-0568">Pathogenesis-related protein</keyword>
<dbReference type="GO" id="GO:0004864">
    <property type="term" value="F:protein phosphatase inhibitor activity"/>
    <property type="evidence" value="ECO:0007669"/>
    <property type="project" value="InterPro"/>
</dbReference>
<feature type="domain" description="Bet v I/Major latex protein" evidence="4">
    <location>
        <begin position="1"/>
        <end position="62"/>
    </location>
</feature>
<keyword evidence="2" id="KW-0611">Plant defense</keyword>
<gene>
    <name evidence="5" type="ORF">TIFTF001_032500</name>
</gene>
<dbReference type="Proteomes" id="UP001187192">
    <property type="component" value="Unassembled WGS sequence"/>
</dbReference>
<evidence type="ECO:0000256" key="2">
    <source>
        <dbReference type="ARBA" id="ARBA00022821"/>
    </source>
</evidence>
<dbReference type="InterPro" id="IPR024949">
    <property type="entry name" value="Bet_v_I_allergen"/>
</dbReference>
<comment type="caution">
    <text evidence="5">The sequence shown here is derived from an EMBL/GenBank/DDBJ whole genome shotgun (WGS) entry which is preliminary data.</text>
</comment>